<accession>A0A239IPW2</accession>
<gene>
    <name evidence="3" type="ORF">SAMN05421757_104503</name>
</gene>
<evidence type="ECO:0000259" key="2">
    <source>
        <dbReference type="Pfam" id="PF08327"/>
    </source>
</evidence>
<evidence type="ECO:0000313" key="3">
    <source>
        <dbReference type="EMBL" id="SNS95816.1"/>
    </source>
</evidence>
<feature type="domain" description="Activator of Hsp90 ATPase homologue 1/2-like C-terminal" evidence="2">
    <location>
        <begin position="15"/>
        <end position="143"/>
    </location>
</feature>
<evidence type="ECO:0000256" key="1">
    <source>
        <dbReference type="ARBA" id="ARBA00006817"/>
    </source>
</evidence>
<keyword evidence="4" id="KW-1185">Reference proteome</keyword>
<dbReference type="InterPro" id="IPR023393">
    <property type="entry name" value="START-like_dom_sf"/>
</dbReference>
<name>A0A239IPW2_9RHOB</name>
<sequence>METLEDVRLERVFPVSAETLYRYVSSPEGLARWWGPDGMTVPEHALDFTRKGPWFSVMENGEGQRFKVSGHVTHVDPPKSVGFTWAWHDDQGRRGAESHVTFTVTETDRGAHLVIDHLGLPDAEAAENHTRGWTSSLVKLERLAV</sequence>
<dbReference type="EMBL" id="FZOY01000004">
    <property type="protein sequence ID" value="SNS95816.1"/>
    <property type="molecule type" value="Genomic_DNA"/>
</dbReference>
<organism evidence="3 4">
    <name type="scientific">Tropicimonas sediminicola</name>
    <dbReference type="NCBI Taxonomy" id="1031541"/>
    <lineage>
        <taxon>Bacteria</taxon>
        <taxon>Pseudomonadati</taxon>
        <taxon>Pseudomonadota</taxon>
        <taxon>Alphaproteobacteria</taxon>
        <taxon>Rhodobacterales</taxon>
        <taxon>Roseobacteraceae</taxon>
        <taxon>Tropicimonas</taxon>
    </lineage>
</organism>
<evidence type="ECO:0000313" key="4">
    <source>
        <dbReference type="Proteomes" id="UP000198426"/>
    </source>
</evidence>
<dbReference type="InterPro" id="IPR013538">
    <property type="entry name" value="ASHA1/2-like_C"/>
</dbReference>
<protein>
    <submittedName>
        <fullName evidence="3">Uncharacterized conserved protein YndB, AHSA1/START domain</fullName>
    </submittedName>
</protein>
<reference evidence="3 4" key="1">
    <citation type="submission" date="2017-06" db="EMBL/GenBank/DDBJ databases">
        <authorList>
            <person name="Kim H.J."/>
            <person name="Triplett B.A."/>
        </authorList>
    </citation>
    <scope>NUCLEOTIDE SEQUENCE [LARGE SCALE GENOMIC DNA]</scope>
    <source>
        <strain evidence="3 4">DSM 29339</strain>
    </source>
</reference>
<dbReference type="SUPFAM" id="SSF55961">
    <property type="entry name" value="Bet v1-like"/>
    <property type="match status" value="1"/>
</dbReference>
<dbReference type="Proteomes" id="UP000198426">
    <property type="component" value="Unassembled WGS sequence"/>
</dbReference>
<dbReference type="OrthoDB" id="9805228at2"/>
<proteinExistence type="inferred from homology"/>
<dbReference type="RefSeq" id="WP_089233562.1">
    <property type="nucleotide sequence ID" value="NZ_FZOY01000004.1"/>
</dbReference>
<dbReference type="Pfam" id="PF08327">
    <property type="entry name" value="AHSA1"/>
    <property type="match status" value="1"/>
</dbReference>
<dbReference type="Gene3D" id="3.30.530.20">
    <property type="match status" value="1"/>
</dbReference>
<dbReference type="CDD" id="cd07814">
    <property type="entry name" value="SRPBCC_CalC_Aha1-like"/>
    <property type="match status" value="1"/>
</dbReference>
<comment type="similarity">
    <text evidence="1">Belongs to the AHA1 family.</text>
</comment>
<dbReference type="AlphaFoldDB" id="A0A239IPW2"/>